<dbReference type="CDD" id="cd00170">
    <property type="entry name" value="SEC14"/>
    <property type="match status" value="1"/>
</dbReference>
<keyword evidence="6" id="KW-1185">Reference proteome</keyword>
<dbReference type="SUPFAM" id="SSF52833">
    <property type="entry name" value="Thioredoxin-like"/>
    <property type="match status" value="1"/>
</dbReference>
<dbReference type="InterPro" id="IPR001251">
    <property type="entry name" value="CRAL-TRIO_dom"/>
</dbReference>
<dbReference type="GO" id="GO:0043130">
    <property type="term" value="F:ubiquitin binding"/>
    <property type="evidence" value="ECO:0007669"/>
    <property type="project" value="TreeGrafter"/>
</dbReference>
<evidence type="ECO:0000256" key="2">
    <source>
        <dbReference type="SAM" id="MobiDB-lite"/>
    </source>
</evidence>
<dbReference type="CDD" id="cd02958">
    <property type="entry name" value="UAS"/>
    <property type="match status" value="1"/>
</dbReference>
<dbReference type="Gene3D" id="3.40.30.10">
    <property type="entry name" value="Glutaredoxin"/>
    <property type="match status" value="1"/>
</dbReference>
<reference evidence="5 6" key="3">
    <citation type="submission" date="2019-11" db="EMBL/GenBank/DDBJ databases">
        <title>A de novo genome assembly of a pear dwarfing rootstock.</title>
        <authorList>
            <person name="Wang F."/>
            <person name="Wang J."/>
            <person name="Li S."/>
            <person name="Zhang Y."/>
            <person name="Fang M."/>
            <person name="Ma L."/>
            <person name="Zhao Y."/>
            <person name="Jiang S."/>
        </authorList>
    </citation>
    <scope>NUCLEOTIDE SEQUENCE [LARGE SCALE GENOMIC DNA]</scope>
    <source>
        <strain evidence="5">S2</strain>
        <tissue evidence="5">Leaf</tissue>
    </source>
</reference>
<dbReference type="SUPFAM" id="SSF46938">
    <property type="entry name" value="CRAL/TRIO N-terminal domain"/>
    <property type="match status" value="1"/>
</dbReference>
<dbReference type="Gene3D" id="3.10.20.90">
    <property type="entry name" value="Phosphatidylinositol 3-kinase Catalytic Subunit, Chain A, domain 1"/>
    <property type="match status" value="1"/>
</dbReference>
<name>A0A5N5ID57_9ROSA</name>
<dbReference type="Pfam" id="PF00650">
    <property type="entry name" value="CRAL_TRIO"/>
    <property type="match status" value="1"/>
</dbReference>
<sequence length="539" mass="61060">MREGIRSAAEPSCSGIVRRMVSLPRSLMGGFSRAVGHGRHLIGIGSGRRTQTLPSNFPMQNPEEPLILPEVSASFLTSFEQQYGTMHPFFYACSFMGALKMAEDEHKFLFIYLHSPEHPFTPSFCRETLSSEVVVQFLDANFVSWGAIADREEGLQLAATLRPTCFPFCAIIAPVAGDNMAVLQQMEGPITPTELVGILQRTVEEQGLAFRSSKAKKAEKIMADRRLREEQDAAYLAALQIDEEKERLKNLPPAVRPHKPAEAPNKASHERLQNHSAKQQHGKTREAAIDPQDPQAARILIRFPNGERREQCFLCTDKLQAVYRYIDSLGVPDIGGNYRLISSFPRKVYGVDQMGITLKDAGLHPRASLFLELLVVEVKEKLEKDYRSLPVGKNGRDDEDMILWFLKDRKFSVEDAVERLNKAIKWRQEFRVSELSQDSVKGIAETGKAYVHDFLDVNGRPVLIVDASKHLPAFDIFYYYYPKRLGQVLFVEAPFIFKPIWLLAKPLLKSYSSLVRFCSVETVRKEYFTEATVPAKFRD</sequence>
<proteinExistence type="predicted"/>
<protein>
    <submittedName>
        <fullName evidence="5">FAS-associated factor 2-like</fullName>
    </submittedName>
</protein>
<dbReference type="SMART" id="SM00166">
    <property type="entry name" value="UBX"/>
    <property type="match status" value="1"/>
</dbReference>
<comment type="caution">
    <text evidence="5">The sequence shown here is derived from an EMBL/GenBank/DDBJ whole genome shotgun (WGS) entry which is preliminary data.</text>
</comment>
<keyword evidence="1" id="KW-0833">Ubl conjugation pathway</keyword>
<gene>
    <name evidence="5" type="ORF">D8674_029581</name>
</gene>
<dbReference type="AlphaFoldDB" id="A0A5N5ID57"/>
<dbReference type="InterPro" id="IPR036273">
    <property type="entry name" value="CRAL/TRIO_N_dom_sf"/>
</dbReference>
<dbReference type="PANTHER" id="PTHR23322">
    <property type="entry name" value="FAS-ASSOCIATED PROTEIN"/>
    <property type="match status" value="1"/>
</dbReference>
<dbReference type="Gene3D" id="3.40.525.10">
    <property type="entry name" value="CRAL-TRIO lipid binding domain"/>
    <property type="match status" value="2"/>
</dbReference>
<evidence type="ECO:0000259" key="3">
    <source>
        <dbReference type="PROSITE" id="PS50033"/>
    </source>
</evidence>
<dbReference type="CDD" id="cd01767">
    <property type="entry name" value="UBX"/>
    <property type="match status" value="1"/>
</dbReference>
<dbReference type="InterPro" id="IPR036249">
    <property type="entry name" value="Thioredoxin-like_sf"/>
</dbReference>
<dbReference type="SMART" id="SM00594">
    <property type="entry name" value="UAS"/>
    <property type="match status" value="1"/>
</dbReference>
<dbReference type="InterPro" id="IPR001012">
    <property type="entry name" value="UBX_dom"/>
</dbReference>
<feature type="domain" description="UBX" evidence="3">
    <location>
        <begin position="292"/>
        <end position="371"/>
    </location>
</feature>
<accession>A0A5N5ID57</accession>
<dbReference type="EMBL" id="SMOL01000120">
    <property type="protein sequence ID" value="KAB2633334.1"/>
    <property type="molecule type" value="Genomic_DNA"/>
</dbReference>
<dbReference type="PANTHER" id="PTHR23322:SF71">
    <property type="entry name" value="UBIQUITIN-ASSOCIATED (UBA) PROTEIN-RELATED"/>
    <property type="match status" value="1"/>
</dbReference>
<dbReference type="Pfam" id="PF00789">
    <property type="entry name" value="UBX"/>
    <property type="match status" value="1"/>
</dbReference>
<evidence type="ECO:0000259" key="4">
    <source>
        <dbReference type="PROSITE" id="PS50191"/>
    </source>
</evidence>
<dbReference type="InterPro" id="IPR006577">
    <property type="entry name" value="UAS"/>
</dbReference>
<dbReference type="PROSITE" id="PS50033">
    <property type="entry name" value="UBX"/>
    <property type="match status" value="1"/>
</dbReference>
<dbReference type="InterPro" id="IPR036865">
    <property type="entry name" value="CRAL-TRIO_dom_sf"/>
</dbReference>
<evidence type="ECO:0000313" key="5">
    <source>
        <dbReference type="EMBL" id="KAB2633334.1"/>
    </source>
</evidence>
<dbReference type="InterPro" id="IPR029071">
    <property type="entry name" value="Ubiquitin-like_domsf"/>
</dbReference>
<dbReference type="OrthoDB" id="1026733at2759"/>
<dbReference type="GO" id="GO:0036503">
    <property type="term" value="P:ERAD pathway"/>
    <property type="evidence" value="ECO:0007669"/>
    <property type="project" value="TreeGrafter"/>
</dbReference>
<dbReference type="InterPro" id="IPR049483">
    <property type="entry name" value="FAF1_2-like_UAS"/>
</dbReference>
<dbReference type="Pfam" id="PF21021">
    <property type="entry name" value="FAF1"/>
    <property type="match status" value="1"/>
</dbReference>
<organism evidence="5 6">
    <name type="scientific">Pyrus ussuriensis x Pyrus communis</name>
    <dbReference type="NCBI Taxonomy" id="2448454"/>
    <lineage>
        <taxon>Eukaryota</taxon>
        <taxon>Viridiplantae</taxon>
        <taxon>Streptophyta</taxon>
        <taxon>Embryophyta</taxon>
        <taxon>Tracheophyta</taxon>
        <taxon>Spermatophyta</taxon>
        <taxon>Magnoliopsida</taxon>
        <taxon>eudicotyledons</taxon>
        <taxon>Gunneridae</taxon>
        <taxon>Pentapetalae</taxon>
        <taxon>rosids</taxon>
        <taxon>fabids</taxon>
        <taxon>Rosales</taxon>
        <taxon>Rosaceae</taxon>
        <taxon>Amygdaloideae</taxon>
        <taxon>Maleae</taxon>
        <taxon>Pyrus</taxon>
    </lineage>
</organism>
<feature type="domain" description="CRAL-TRIO" evidence="4">
    <location>
        <begin position="381"/>
        <end position="539"/>
    </location>
</feature>
<dbReference type="GO" id="GO:0005783">
    <property type="term" value="C:endoplasmic reticulum"/>
    <property type="evidence" value="ECO:0007669"/>
    <property type="project" value="TreeGrafter"/>
</dbReference>
<evidence type="ECO:0000313" key="6">
    <source>
        <dbReference type="Proteomes" id="UP000327157"/>
    </source>
</evidence>
<feature type="region of interest" description="Disordered" evidence="2">
    <location>
        <begin position="247"/>
        <end position="291"/>
    </location>
</feature>
<reference evidence="5 6" key="1">
    <citation type="submission" date="2019-09" db="EMBL/GenBank/DDBJ databases">
        <authorList>
            <person name="Ou C."/>
        </authorList>
    </citation>
    <scope>NUCLEOTIDE SEQUENCE [LARGE SCALE GENOMIC DNA]</scope>
    <source>
        <strain evidence="5">S2</strain>
        <tissue evidence="5">Leaf</tissue>
    </source>
</reference>
<evidence type="ECO:0000256" key="1">
    <source>
        <dbReference type="ARBA" id="ARBA00022786"/>
    </source>
</evidence>
<dbReference type="InterPro" id="IPR050730">
    <property type="entry name" value="UBX_domain-protein"/>
</dbReference>
<dbReference type="SUPFAM" id="SSF54236">
    <property type="entry name" value="Ubiquitin-like"/>
    <property type="match status" value="1"/>
</dbReference>
<dbReference type="SUPFAM" id="SSF52087">
    <property type="entry name" value="CRAL/TRIO domain"/>
    <property type="match status" value="1"/>
</dbReference>
<reference evidence="6" key="2">
    <citation type="submission" date="2019-10" db="EMBL/GenBank/DDBJ databases">
        <title>A de novo genome assembly of a pear dwarfing rootstock.</title>
        <authorList>
            <person name="Wang F."/>
            <person name="Wang J."/>
            <person name="Li S."/>
            <person name="Zhang Y."/>
            <person name="Fang M."/>
            <person name="Ma L."/>
            <person name="Zhao Y."/>
            <person name="Jiang S."/>
        </authorList>
    </citation>
    <scope>NUCLEOTIDE SEQUENCE [LARGE SCALE GENOMIC DNA]</scope>
</reference>
<dbReference type="Proteomes" id="UP000327157">
    <property type="component" value="Chromosome 6"/>
</dbReference>
<dbReference type="PROSITE" id="PS50191">
    <property type="entry name" value="CRAL_TRIO"/>
    <property type="match status" value="1"/>
</dbReference>